<evidence type="ECO:0000256" key="2">
    <source>
        <dbReference type="ARBA" id="ARBA00022692"/>
    </source>
</evidence>
<accession>A0ABP0LSQ7</accession>
<dbReference type="PANTHER" id="PTHR43461">
    <property type="entry name" value="TRANSMEMBRANE PROTEIN 256"/>
    <property type="match status" value="1"/>
</dbReference>
<evidence type="ECO:0000313" key="6">
    <source>
        <dbReference type="EMBL" id="CAK9039477.1"/>
    </source>
</evidence>
<evidence type="ECO:0000256" key="5">
    <source>
        <dbReference type="SAM" id="Phobius"/>
    </source>
</evidence>
<reference evidence="7 8" key="1">
    <citation type="submission" date="2024-02" db="EMBL/GenBank/DDBJ databases">
        <authorList>
            <person name="Chen Y."/>
            <person name="Shah S."/>
            <person name="Dougan E. K."/>
            <person name="Thang M."/>
            <person name="Chan C."/>
        </authorList>
    </citation>
    <scope>NUCLEOTIDE SEQUENCE [LARGE SCALE GENOMIC DNA]</scope>
</reference>
<evidence type="ECO:0000313" key="8">
    <source>
        <dbReference type="Proteomes" id="UP001642464"/>
    </source>
</evidence>
<keyword evidence="8" id="KW-1185">Reference proteome</keyword>
<sequence length="120" mass="12446">MQRLTTFTGIAGFAAVAFGAFGAHGLEGRLSPEGEDWWTTATLYALVHAAAALAIALAPQHSPAPRKAGWAFLIGIVIFSGSLYAMALGAPRILGTLTPIGGVSFLTGWALVVWHGAQRS</sequence>
<keyword evidence="4 5" id="KW-0472">Membrane</keyword>
<dbReference type="EMBL" id="CAXAMM010016668">
    <property type="protein sequence ID" value="CAK9039477.1"/>
    <property type="molecule type" value="Genomic_DNA"/>
</dbReference>
<evidence type="ECO:0000256" key="3">
    <source>
        <dbReference type="ARBA" id="ARBA00022989"/>
    </source>
</evidence>
<protein>
    <submittedName>
        <fullName evidence="7">UPF0382 membrane protein SERP0230</fullName>
    </submittedName>
</protein>
<dbReference type="EMBL" id="CAXAMM010017779">
    <property type="protein sequence ID" value="CAK9041993.1"/>
    <property type="molecule type" value="Genomic_DNA"/>
</dbReference>
<keyword evidence="2 5" id="KW-0812">Transmembrane</keyword>
<feature type="transmembrane region" description="Helical" evidence="5">
    <location>
        <begin position="70"/>
        <end position="87"/>
    </location>
</feature>
<gene>
    <name evidence="6" type="ORF">SCF082_LOCUS23099</name>
    <name evidence="7" type="ORF">SCF082_LOCUS24205</name>
</gene>
<dbReference type="Proteomes" id="UP001642464">
    <property type="component" value="Unassembled WGS sequence"/>
</dbReference>
<organism evidence="7 8">
    <name type="scientific">Durusdinium trenchii</name>
    <dbReference type="NCBI Taxonomy" id="1381693"/>
    <lineage>
        <taxon>Eukaryota</taxon>
        <taxon>Sar</taxon>
        <taxon>Alveolata</taxon>
        <taxon>Dinophyceae</taxon>
        <taxon>Suessiales</taxon>
        <taxon>Symbiodiniaceae</taxon>
        <taxon>Durusdinium</taxon>
    </lineage>
</organism>
<comment type="subcellular location">
    <subcellularLocation>
        <location evidence="1">Membrane</location>
        <topology evidence="1">Multi-pass membrane protein</topology>
    </subcellularLocation>
</comment>
<feature type="transmembrane region" description="Helical" evidence="5">
    <location>
        <begin position="38"/>
        <end position="58"/>
    </location>
</feature>
<evidence type="ECO:0000256" key="1">
    <source>
        <dbReference type="ARBA" id="ARBA00004141"/>
    </source>
</evidence>
<dbReference type="PANTHER" id="PTHR43461:SF1">
    <property type="entry name" value="TRANSMEMBRANE PROTEIN 256"/>
    <property type="match status" value="1"/>
</dbReference>
<feature type="transmembrane region" description="Helical" evidence="5">
    <location>
        <begin position="93"/>
        <end position="114"/>
    </location>
</feature>
<proteinExistence type="predicted"/>
<evidence type="ECO:0000256" key="4">
    <source>
        <dbReference type="ARBA" id="ARBA00023136"/>
    </source>
</evidence>
<dbReference type="InterPro" id="IPR006696">
    <property type="entry name" value="DUF423"/>
</dbReference>
<dbReference type="Pfam" id="PF04241">
    <property type="entry name" value="DUF423"/>
    <property type="match status" value="1"/>
</dbReference>
<name>A0ABP0LSQ7_9DINO</name>
<comment type="caution">
    <text evidence="7">The sequence shown here is derived from an EMBL/GenBank/DDBJ whole genome shotgun (WGS) entry which is preliminary data.</text>
</comment>
<evidence type="ECO:0000313" key="7">
    <source>
        <dbReference type="EMBL" id="CAK9041993.1"/>
    </source>
</evidence>
<keyword evidence="3 5" id="KW-1133">Transmembrane helix</keyword>